<keyword evidence="5" id="KW-1003">Cell membrane</keyword>
<dbReference type="Pfam" id="PF01925">
    <property type="entry name" value="TauE"/>
    <property type="match status" value="1"/>
</dbReference>
<comment type="similarity">
    <text evidence="5">Belongs to the 4-toluene sulfonate uptake permease (TSUP) (TC 2.A.102) family.</text>
</comment>
<reference evidence="6" key="1">
    <citation type="submission" date="2023-03" db="EMBL/GenBank/DDBJ databases">
        <authorList>
            <person name="Shen W."/>
            <person name="Cai J."/>
        </authorList>
    </citation>
    <scope>NUCLEOTIDE SEQUENCE</scope>
    <source>
        <strain evidence="6">P55-2</strain>
    </source>
</reference>
<feature type="transmembrane region" description="Helical" evidence="5">
    <location>
        <begin position="171"/>
        <end position="195"/>
    </location>
</feature>
<feature type="transmembrane region" description="Helical" evidence="5">
    <location>
        <begin position="216"/>
        <end position="239"/>
    </location>
</feature>
<proteinExistence type="inferred from homology"/>
<evidence type="ECO:0000256" key="1">
    <source>
        <dbReference type="ARBA" id="ARBA00004141"/>
    </source>
</evidence>
<dbReference type="InterPro" id="IPR002781">
    <property type="entry name" value="TM_pro_TauE-like"/>
</dbReference>
<feature type="transmembrane region" description="Helical" evidence="5">
    <location>
        <begin position="124"/>
        <end position="151"/>
    </location>
</feature>
<protein>
    <recommendedName>
        <fullName evidence="5">Probable membrane transporter protein</fullName>
    </recommendedName>
</protein>
<dbReference type="Proteomes" id="UP001245561">
    <property type="component" value="Unassembled WGS sequence"/>
</dbReference>
<accession>A0AAW8TJ77</accession>
<keyword evidence="4 5" id="KW-0472">Membrane</keyword>
<evidence type="ECO:0000256" key="4">
    <source>
        <dbReference type="ARBA" id="ARBA00023136"/>
    </source>
</evidence>
<dbReference type="PANTHER" id="PTHR43483">
    <property type="entry name" value="MEMBRANE TRANSPORTER PROTEIN HI_0806-RELATED"/>
    <property type="match status" value="1"/>
</dbReference>
<evidence type="ECO:0000313" key="7">
    <source>
        <dbReference type="Proteomes" id="UP001245561"/>
    </source>
</evidence>
<feature type="transmembrane region" description="Helical" evidence="5">
    <location>
        <begin position="301"/>
        <end position="319"/>
    </location>
</feature>
<dbReference type="EMBL" id="JARPYT010000027">
    <property type="protein sequence ID" value="MDT2638366.1"/>
    <property type="molecule type" value="Genomic_DNA"/>
</dbReference>
<feature type="transmembrane region" description="Helical" evidence="5">
    <location>
        <begin position="245"/>
        <end position="263"/>
    </location>
</feature>
<comment type="subcellular location">
    <subcellularLocation>
        <location evidence="5">Cell membrane</location>
        <topology evidence="5">Multi-pass membrane protein</topology>
    </subcellularLocation>
    <subcellularLocation>
        <location evidence="1">Membrane</location>
        <topology evidence="1">Multi-pass membrane protein</topology>
    </subcellularLocation>
</comment>
<gene>
    <name evidence="6" type="ORF">P7D36_12825</name>
</gene>
<feature type="transmembrane region" description="Helical" evidence="5">
    <location>
        <begin position="40"/>
        <end position="57"/>
    </location>
</feature>
<keyword evidence="2 5" id="KW-0812">Transmembrane</keyword>
<dbReference type="PANTHER" id="PTHR43483:SF3">
    <property type="entry name" value="MEMBRANE TRANSPORTER PROTEIN HI_0806-RELATED"/>
    <property type="match status" value="1"/>
</dbReference>
<evidence type="ECO:0000313" key="6">
    <source>
        <dbReference type="EMBL" id="MDT2638366.1"/>
    </source>
</evidence>
<feature type="transmembrane region" description="Helical" evidence="5">
    <location>
        <begin position="77"/>
        <end position="103"/>
    </location>
</feature>
<dbReference type="AlphaFoldDB" id="A0AAW8TJ77"/>
<feature type="transmembrane region" description="Helical" evidence="5">
    <location>
        <begin position="275"/>
        <end position="295"/>
    </location>
</feature>
<evidence type="ECO:0000256" key="5">
    <source>
        <dbReference type="RuleBase" id="RU363041"/>
    </source>
</evidence>
<sequence>MNFLFNSSINHKKLNFLVLSIIITAIIIKKRSTGGLMAQIIFYILIGLMIFQAIMLVRDVLTHRDDLGPGNWLISGIIGFIADFADTIGIGSFALTTMMLNITKQNKDDRKLPGILNVGHAIPVLTEAVIFVTVIRVDTLTLVSMILAAIVGSWFGSKFVTKLSETAVQKWIGWALLITAVLMLLRQTEVIALLGKGNTAMGLTGGKLIIGIIGNFFFGALMTVGVGLYAPCMALVYMLGMTPLAAFPIMMCSCAGLQPVASINFIREKAYSRKIALAITIGGIPGVIIASQFLMNLDISMVTYLVIVIIFYTGIQYILKSRKTVLA</sequence>
<evidence type="ECO:0000256" key="2">
    <source>
        <dbReference type="ARBA" id="ARBA00022692"/>
    </source>
</evidence>
<name>A0AAW8TJ77_9ENTE</name>
<dbReference type="GO" id="GO:0005886">
    <property type="term" value="C:plasma membrane"/>
    <property type="evidence" value="ECO:0007669"/>
    <property type="project" value="UniProtKB-SubCell"/>
</dbReference>
<organism evidence="6 7">
    <name type="scientific">Enterococcus dongliensis</name>
    <dbReference type="NCBI Taxonomy" id="2559925"/>
    <lineage>
        <taxon>Bacteria</taxon>
        <taxon>Bacillati</taxon>
        <taxon>Bacillota</taxon>
        <taxon>Bacilli</taxon>
        <taxon>Lactobacillales</taxon>
        <taxon>Enterococcaceae</taxon>
        <taxon>Enterococcus</taxon>
    </lineage>
</organism>
<comment type="caution">
    <text evidence="6">The sequence shown here is derived from an EMBL/GenBank/DDBJ whole genome shotgun (WGS) entry which is preliminary data.</text>
</comment>
<keyword evidence="3 5" id="KW-1133">Transmembrane helix</keyword>
<evidence type="ECO:0000256" key="3">
    <source>
        <dbReference type="ARBA" id="ARBA00022989"/>
    </source>
</evidence>